<evidence type="ECO:0000313" key="1">
    <source>
        <dbReference type="EMBL" id="AFK33914.1"/>
    </source>
</evidence>
<organism evidence="1">
    <name type="scientific">Medicago truncatula</name>
    <name type="common">Barrel medic</name>
    <name type="synonym">Medicago tribuloides</name>
    <dbReference type="NCBI Taxonomy" id="3880"/>
    <lineage>
        <taxon>Eukaryota</taxon>
        <taxon>Viridiplantae</taxon>
        <taxon>Streptophyta</taxon>
        <taxon>Embryophyta</taxon>
        <taxon>Tracheophyta</taxon>
        <taxon>Spermatophyta</taxon>
        <taxon>Magnoliopsida</taxon>
        <taxon>eudicotyledons</taxon>
        <taxon>Gunneridae</taxon>
        <taxon>Pentapetalae</taxon>
        <taxon>rosids</taxon>
        <taxon>fabids</taxon>
        <taxon>Fabales</taxon>
        <taxon>Fabaceae</taxon>
        <taxon>Papilionoideae</taxon>
        <taxon>50 kb inversion clade</taxon>
        <taxon>NPAAA clade</taxon>
        <taxon>Hologalegina</taxon>
        <taxon>IRL clade</taxon>
        <taxon>Trifolieae</taxon>
        <taxon>Medicago</taxon>
    </lineage>
</organism>
<protein>
    <submittedName>
        <fullName evidence="1">Uncharacterized protein</fullName>
    </submittedName>
</protein>
<accession>I3S0X2</accession>
<dbReference type="AlphaFoldDB" id="I3S0X2"/>
<dbReference type="PANTHER" id="PTHR43991:SF21">
    <property type="entry name" value="GAMYB-BINDING PROTEIN"/>
    <property type="match status" value="1"/>
</dbReference>
<dbReference type="PANTHER" id="PTHR43991">
    <property type="entry name" value="WD REPEAT PROTEIN (AFU_ORTHOLOGUE AFUA_8G05640)-RELATED"/>
    <property type="match status" value="1"/>
</dbReference>
<name>I3S0X2_MEDTR</name>
<proteinExistence type="evidence at transcript level"/>
<reference evidence="1" key="1">
    <citation type="submission" date="2012-05" db="EMBL/GenBank/DDBJ databases">
        <authorList>
            <person name="Krishnakumar V."/>
            <person name="Cheung F."/>
            <person name="Xiao Y."/>
            <person name="Chan A."/>
            <person name="Moskal W.A."/>
            <person name="Town C.D."/>
        </authorList>
    </citation>
    <scope>NUCLEOTIDE SEQUENCE</scope>
</reference>
<dbReference type="EMBL" id="BT134119">
    <property type="protein sequence ID" value="AFK33914.1"/>
    <property type="molecule type" value="mRNA"/>
</dbReference>
<dbReference type="ExpressionAtlas" id="I3S0X2">
    <property type="expression patterns" value="differential"/>
</dbReference>
<sequence length="214" mass="24813">MSYHDMHPFDHMEEDDFFDDVDEQEEFDGAAEDVPLDEYGMLTKVTDTSAAHARKGKDIQGIPWEMLNITRESYRLTRLEQYRNFENILTSGETADKDCKQVQKGDKYYEFFYNTRTVKPTILHFQLRNLVWATSKHDVYLVSNYSIKHWSSLSGNLSEIINFLGHVAPTERCAGNQMEGFSQTQISTLAVKDNFLVAGGFQGELTCKRWIRKE</sequence>